<evidence type="ECO:0000313" key="1">
    <source>
        <dbReference type="EMBL" id="MCH6161492.1"/>
    </source>
</evidence>
<dbReference type="Gene3D" id="3.40.50.720">
    <property type="entry name" value="NAD(P)-binding Rossmann-like Domain"/>
    <property type="match status" value="1"/>
</dbReference>
<evidence type="ECO:0000313" key="2">
    <source>
        <dbReference type="Proteomes" id="UP001166784"/>
    </source>
</evidence>
<dbReference type="PANTHER" id="PTHR43431">
    <property type="entry name" value="OXIDOREDUCTASE, SHORT CHAIN DEHYDROGENASE/REDUCTASE FAMILY (AFU_ORTHOLOGUE AFUA_5G14000)"/>
    <property type="match status" value="1"/>
</dbReference>
<accession>A0ABS9SYY6</accession>
<comment type="caution">
    <text evidence="1">The sequence shown here is derived from an EMBL/GenBank/DDBJ whole genome shotgun (WGS) entry which is preliminary data.</text>
</comment>
<dbReference type="InterPro" id="IPR036291">
    <property type="entry name" value="NAD(P)-bd_dom_sf"/>
</dbReference>
<protein>
    <submittedName>
        <fullName evidence="1">SDR family NAD(P)-dependent oxidoreductase</fullName>
    </submittedName>
</protein>
<keyword evidence="2" id="KW-1185">Reference proteome</keyword>
<name>A0ABS9SYY6_9ACTN</name>
<dbReference type="InterPro" id="IPR002347">
    <property type="entry name" value="SDR_fam"/>
</dbReference>
<gene>
    <name evidence="1" type="ORF">MMA15_14120</name>
</gene>
<sequence>MPTLAIVGAGPQLGAAIARVFGSHGYRIALISRNQERLDNLAGVLSEDSLDVGCFAADVRDNRALSGALLEAERHFGSIDVLEYSPLPASDYLQPILETTLEQAQAAFEFSVLGPMTAVETVLPGMRERGTGSLLFTSGGSSLVPNGAVAGTSIAMAGEAAYLAMLHEALAPEIQVSHLVVPVKIGPGEALGDPTALAERLWQLHVTRDRFRVVVGK</sequence>
<reference evidence="1" key="1">
    <citation type="submission" date="2022-03" db="EMBL/GenBank/DDBJ databases">
        <authorList>
            <person name="Santos J.D.N."/>
            <person name="Kallscheuer N."/>
            <person name="Jogler C."/>
            <person name="Lage O.M."/>
        </authorList>
    </citation>
    <scope>NUCLEOTIDE SEQUENCE</scope>
    <source>
        <strain evidence="1">M600PL45_2</strain>
    </source>
</reference>
<dbReference type="SUPFAM" id="SSF51735">
    <property type="entry name" value="NAD(P)-binding Rossmann-fold domains"/>
    <property type="match status" value="1"/>
</dbReference>
<dbReference type="PANTHER" id="PTHR43431:SF7">
    <property type="entry name" value="OXIDOREDUCTASE, SHORT CHAIN DEHYDROGENASE_REDUCTASE FAMILY (AFU_ORTHOLOGUE AFUA_5G14000)"/>
    <property type="match status" value="1"/>
</dbReference>
<dbReference type="Proteomes" id="UP001166784">
    <property type="component" value="Unassembled WGS sequence"/>
</dbReference>
<proteinExistence type="predicted"/>
<dbReference type="RefSeq" id="WP_241059968.1">
    <property type="nucleotide sequence ID" value="NZ_JAKWJU010000002.1"/>
</dbReference>
<organism evidence="1 2">
    <name type="scientific">Streptomyces marispadix</name>
    <dbReference type="NCBI Taxonomy" id="2922868"/>
    <lineage>
        <taxon>Bacteria</taxon>
        <taxon>Bacillati</taxon>
        <taxon>Actinomycetota</taxon>
        <taxon>Actinomycetes</taxon>
        <taxon>Kitasatosporales</taxon>
        <taxon>Streptomycetaceae</taxon>
        <taxon>Streptomyces</taxon>
    </lineage>
</organism>
<dbReference type="Pfam" id="PF00106">
    <property type="entry name" value="adh_short"/>
    <property type="match status" value="1"/>
</dbReference>
<reference evidence="1" key="2">
    <citation type="journal article" date="2023" name="Int. J. Syst. Evol. Microbiol.">
        <title>Streptomyces marispadix sp. nov., isolated from marine beach sediment of the Northern Coast of Portugal.</title>
        <authorList>
            <person name="dos Santos J.D.N."/>
            <person name="Vitorino I.R."/>
            <person name="Kallscheuer N."/>
            <person name="Srivastava A."/>
            <person name="Krautwurst S."/>
            <person name="Marz M."/>
            <person name="Jogler C."/>
            <person name="Lobo Da Cunha A."/>
            <person name="Catita J."/>
            <person name="Goncalves H."/>
            <person name="Gonzalez I."/>
            <person name="Reyes F."/>
            <person name="Lage O.M."/>
        </authorList>
    </citation>
    <scope>NUCLEOTIDE SEQUENCE</scope>
    <source>
        <strain evidence="1">M600PL45_2</strain>
    </source>
</reference>
<dbReference type="EMBL" id="JAKWJU010000002">
    <property type="protein sequence ID" value="MCH6161492.1"/>
    <property type="molecule type" value="Genomic_DNA"/>
</dbReference>